<dbReference type="Proteomes" id="UP000447434">
    <property type="component" value="Chromosome 15"/>
</dbReference>
<feature type="region of interest" description="Disordered" evidence="1">
    <location>
        <begin position="1"/>
        <end position="24"/>
    </location>
</feature>
<dbReference type="OrthoDB" id="17346at2759"/>
<sequence>MASSKIETDDEFTEQEEDDDEGSLEHFDDFTIASSWERFISEIEAICRLWISDGPNNLLIKGAVLVEDSNNLYKVKSELKYSMKSYYMEYYFETNPDDGGKPAGWNFDLHDMQLCFGIKEFLVIAPQSASGVVLDAPEASKLLSSVAIALSNCSSLWPAFVPVHDPSRKAYIGIQSMGTVFTRRFEADLIRSQVPVKLMHLEGLYELFVSKFVSSLHQVVSFSSFSGQFFKC</sequence>
<accession>A0A6A4PDE1</accession>
<comment type="caution">
    <text evidence="2">The sequence shown here is derived from an EMBL/GenBank/DDBJ whole genome shotgun (WGS) entry which is preliminary data.</text>
</comment>
<organism evidence="2 3">
    <name type="scientific">Lupinus albus</name>
    <name type="common">White lupine</name>
    <name type="synonym">Lupinus termis</name>
    <dbReference type="NCBI Taxonomy" id="3870"/>
    <lineage>
        <taxon>Eukaryota</taxon>
        <taxon>Viridiplantae</taxon>
        <taxon>Streptophyta</taxon>
        <taxon>Embryophyta</taxon>
        <taxon>Tracheophyta</taxon>
        <taxon>Spermatophyta</taxon>
        <taxon>Magnoliopsida</taxon>
        <taxon>eudicotyledons</taxon>
        <taxon>Gunneridae</taxon>
        <taxon>Pentapetalae</taxon>
        <taxon>rosids</taxon>
        <taxon>fabids</taxon>
        <taxon>Fabales</taxon>
        <taxon>Fabaceae</taxon>
        <taxon>Papilionoideae</taxon>
        <taxon>50 kb inversion clade</taxon>
        <taxon>genistoids sensu lato</taxon>
        <taxon>core genistoids</taxon>
        <taxon>Genisteae</taxon>
        <taxon>Lupinus</taxon>
    </lineage>
</organism>
<dbReference type="PANTHER" id="PTHR21422">
    <property type="entry name" value="RAB3 GTPASE-ACTIVATING PROTEIN CATALYTIC SUBUNIT"/>
    <property type="match status" value="1"/>
</dbReference>
<dbReference type="EMBL" id="WOCE01000015">
    <property type="protein sequence ID" value="KAE9598639.1"/>
    <property type="molecule type" value="Genomic_DNA"/>
</dbReference>
<gene>
    <name evidence="2" type="ORF">Lalb_Chr15g0083121</name>
</gene>
<evidence type="ECO:0000313" key="3">
    <source>
        <dbReference type="Proteomes" id="UP000447434"/>
    </source>
</evidence>
<dbReference type="PANTHER" id="PTHR21422:SF9">
    <property type="entry name" value="RAB3 GTPASE-ACTIVATING PROTEIN CATALYTIC SUBUNIT"/>
    <property type="match status" value="1"/>
</dbReference>
<protein>
    <submittedName>
        <fullName evidence="2">Putative Rab3 GTPase-activating protein catalytic subunit</fullName>
    </submittedName>
</protein>
<dbReference type="AlphaFoldDB" id="A0A6A4PDE1"/>
<evidence type="ECO:0000256" key="1">
    <source>
        <dbReference type="SAM" id="MobiDB-lite"/>
    </source>
</evidence>
<reference evidence="3" key="1">
    <citation type="journal article" date="2020" name="Nat. Commun.">
        <title>Genome sequence of the cluster root forming white lupin.</title>
        <authorList>
            <person name="Hufnagel B."/>
            <person name="Marques A."/>
            <person name="Soriano A."/>
            <person name="Marques L."/>
            <person name="Divol F."/>
            <person name="Doumas P."/>
            <person name="Sallet E."/>
            <person name="Mancinotti D."/>
            <person name="Carrere S."/>
            <person name="Marande W."/>
            <person name="Arribat S."/>
            <person name="Keller J."/>
            <person name="Huneau C."/>
            <person name="Blein T."/>
            <person name="Aime D."/>
            <person name="Laguerre M."/>
            <person name="Taylor J."/>
            <person name="Schubert V."/>
            <person name="Nelson M."/>
            <person name="Geu-Flores F."/>
            <person name="Crespi M."/>
            <person name="Gallardo-Guerrero K."/>
            <person name="Delaux P.-M."/>
            <person name="Salse J."/>
            <person name="Berges H."/>
            <person name="Guyot R."/>
            <person name="Gouzy J."/>
            <person name="Peret B."/>
        </authorList>
    </citation>
    <scope>NUCLEOTIDE SEQUENCE [LARGE SCALE GENOMIC DNA]</scope>
    <source>
        <strain evidence="3">cv. Amiga</strain>
    </source>
</reference>
<evidence type="ECO:0000313" key="2">
    <source>
        <dbReference type="EMBL" id="KAE9598639.1"/>
    </source>
</evidence>
<name>A0A6A4PDE1_LUPAL</name>
<feature type="compositionally biased region" description="Acidic residues" evidence="1">
    <location>
        <begin position="8"/>
        <end position="22"/>
    </location>
</feature>
<dbReference type="GO" id="GO:0005096">
    <property type="term" value="F:GTPase activator activity"/>
    <property type="evidence" value="ECO:0007669"/>
    <property type="project" value="InterPro"/>
</dbReference>
<proteinExistence type="predicted"/>
<keyword evidence="3" id="KW-1185">Reference proteome</keyword>
<dbReference type="InterPro" id="IPR045700">
    <property type="entry name" value="Rab3GAP1"/>
</dbReference>